<dbReference type="AlphaFoldDB" id="A0A7H0H4C2"/>
<organism evidence="1 2">
    <name type="scientific">Tessaracoccus defluvii</name>
    <dbReference type="NCBI Taxonomy" id="1285901"/>
    <lineage>
        <taxon>Bacteria</taxon>
        <taxon>Bacillati</taxon>
        <taxon>Actinomycetota</taxon>
        <taxon>Actinomycetes</taxon>
        <taxon>Propionibacteriales</taxon>
        <taxon>Propionibacteriaceae</taxon>
        <taxon>Tessaracoccus</taxon>
    </lineage>
</organism>
<protein>
    <submittedName>
        <fullName evidence="1">Uncharacterized protein</fullName>
    </submittedName>
</protein>
<keyword evidence="2" id="KW-1185">Reference proteome</keyword>
<evidence type="ECO:0000313" key="2">
    <source>
        <dbReference type="Proteomes" id="UP000516117"/>
    </source>
</evidence>
<gene>
    <name evidence="1" type="ORF">H9L22_14410</name>
</gene>
<dbReference type="RefSeq" id="WP_187720520.1">
    <property type="nucleotide sequence ID" value="NZ_CP060789.1"/>
</dbReference>
<name>A0A7H0H4C2_9ACTN</name>
<dbReference type="Proteomes" id="UP000516117">
    <property type="component" value="Chromosome"/>
</dbReference>
<dbReference type="KEGG" id="tdf:H9L22_14410"/>
<proteinExistence type="predicted"/>
<evidence type="ECO:0000313" key="1">
    <source>
        <dbReference type="EMBL" id="QNP55388.1"/>
    </source>
</evidence>
<reference evidence="1 2" key="1">
    <citation type="submission" date="2020-08" db="EMBL/GenBank/DDBJ databases">
        <title>Genome sequence of Tessaracoccus defluvii JCM 17540T.</title>
        <authorList>
            <person name="Hyun D.-W."/>
            <person name="Bae J.-W."/>
        </authorList>
    </citation>
    <scope>NUCLEOTIDE SEQUENCE [LARGE SCALE GENOMIC DNA]</scope>
    <source>
        <strain evidence="1 2">JCM 17540</strain>
    </source>
</reference>
<sequence>MRDNLSRALRVRRLRTDDAPAAGFEASPTLVTAARFGVLGASGAVDAGGTGDVAGAPATGVVAQALAVDAARSDRVGVIRVDSSTLTFGASGAEVADVVDGADGVDSGLR</sequence>
<dbReference type="EMBL" id="CP060789">
    <property type="protein sequence ID" value="QNP55388.1"/>
    <property type="molecule type" value="Genomic_DNA"/>
</dbReference>
<accession>A0A7H0H4C2</accession>